<dbReference type="AlphaFoldDB" id="A0A7J6WX94"/>
<reference evidence="1 2" key="1">
    <citation type="submission" date="2020-06" db="EMBL/GenBank/DDBJ databases">
        <title>Transcriptomic and genomic resources for Thalictrum thalictroides and T. hernandezii: Facilitating candidate gene discovery in an emerging model plant lineage.</title>
        <authorList>
            <person name="Arias T."/>
            <person name="Riano-Pachon D.M."/>
            <person name="Di Stilio V.S."/>
        </authorList>
    </citation>
    <scope>NUCLEOTIDE SEQUENCE [LARGE SCALE GENOMIC DNA]</scope>
    <source>
        <strain evidence="2">cv. WT478/WT964</strain>
        <tissue evidence="1">Leaves</tissue>
    </source>
</reference>
<dbReference type="Gene3D" id="2.120.10.30">
    <property type="entry name" value="TolB, C-terminal domain"/>
    <property type="match status" value="1"/>
</dbReference>
<proteinExistence type="predicted"/>
<protein>
    <submittedName>
        <fullName evidence="1">Nhl domain-containing protein</fullName>
    </submittedName>
</protein>
<dbReference type="PANTHER" id="PTHR46388:SF3">
    <property type="entry name" value="DUF1618 DOMAIN-CONTAINING PROTEIN"/>
    <property type="match status" value="1"/>
</dbReference>
<sequence>MFSRLCRFRRISKIRHYHSGILNQLSKHESYKEPTKMDLPFSSFVGVKQINAIHSHRFSTVSEAQQDFPPQIDFLTFLASTVDKLDRFGIYEQIPLPTPPNERHKGLTVTQSKLDSPNHCWLNKFEESNRPFTRDGAFLVLAGVFHGDSLVLGSDHVHMFEMVKYLQHRYPQLCVFGFQCDSSISSVSSQTHIVQTIMKEYLTFPILLSNKNFSEIKKGAYYLLFKDFKSPMLYYEQDTEIGTISKGKYLYFGVLFNILVIDLNQAIGLKHLDVTKEPNVFSFRNLLLYYPGCISADEDGNRLFLSDTNHHRIIIFDGNGKILDCIGSSPGFEDGDFESAKLLCPAASMYDAIEDCLYLVDSENHAVRRADMGRRTLETVYPPCNTGNRFNLVWSWVLDKLGFGGEAASKTEDFDLEPLVTPWHLMKSKESNLLIINRSLRTLWIMDPASGKIREVVTGYPKILEICEEMIMERVSILKRMFGDKFKHEAYFRSKEGCPDFSLMSSLVTFHNDIIFCDTVGQAVLKLNRESGIISNLYLSNFGILGLPYWLSLPLEKVFVSGNMYQRLCCDHHQCFSVLPGKCEIHVNIDIPMETELVGPLQEECIWRQARGSAAEISGFDDMETSTQKVGVAQQWFDELDNLAFSGSEASVDDANGGSGTNIQGESRVHIRTAINISPGTSEVIIYGALYLKMKKDSKYHATPREENVKRILNIVNHKSEEQGTDACVQLISESSRDITEFVFMKPLNLRLEFDCQDHPKADKANEVVLTDSTIEVNVALK</sequence>
<dbReference type="SUPFAM" id="SSF63825">
    <property type="entry name" value="YWTD domain"/>
    <property type="match status" value="1"/>
</dbReference>
<evidence type="ECO:0000313" key="2">
    <source>
        <dbReference type="Proteomes" id="UP000554482"/>
    </source>
</evidence>
<dbReference type="InterPro" id="IPR011042">
    <property type="entry name" value="6-blade_b-propeller_TolB-like"/>
</dbReference>
<comment type="caution">
    <text evidence="1">The sequence shown here is derived from an EMBL/GenBank/DDBJ whole genome shotgun (WGS) entry which is preliminary data.</text>
</comment>
<accession>A0A7J6WX94</accession>
<organism evidence="1 2">
    <name type="scientific">Thalictrum thalictroides</name>
    <name type="common">Rue-anemone</name>
    <name type="synonym">Anemone thalictroides</name>
    <dbReference type="NCBI Taxonomy" id="46969"/>
    <lineage>
        <taxon>Eukaryota</taxon>
        <taxon>Viridiplantae</taxon>
        <taxon>Streptophyta</taxon>
        <taxon>Embryophyta</taxon>
        <taxon>Tracheophyta</taxon>
        <taxon>Spermatophyta</taxon>
        <taxon>Magnoliopsida</taxon>
        <taxon>Ranunculales</taxon>
        <taxon>Ranunculaceae</taxon>
        <taxon>Thalictroideae</taxon>
        <taxon>Thalictrum</taxon>
    </lineage>
</organism>
<evidence type="ECO:0000313" key="1">
    <source>
        <dbReference type="EMBL" id="KAF5202071.1"/>
    </source>
</evidence>
<name>A0A7J6WX94_THATH</name>
<dbReference type="PANTHER" id="PTHR46388">
    <property type="entry name" value="NHL REPEAT-CONTAINING PROTEIN 2"/>
    <property type="match status" value="1"/>
</dbReference>
<dbReference type="OrthoDB" id="273823at2759"/>
<dbReference type="EMBL" id="JABWDY010008611">
    <property type="protein sequence ID" value="KAF5202071.1"/>
    <property type="molecule type" value="Genomic_DNA"/>
</dbReference>
<keyword evidence="2" id="KW-1185">Reference proteome</keyword>
<dbReference type="FunFam" id="2.120.10.30:FF:000108">
    <property type="entry name" value="NHL domain-containing protein"/>
    <property type="match status" value="1"/>
</dbReference>
<gene>
    <name evidence="1" type="ORF">FRX31_008334</name>
</gene>
<dbReference type="Proteomes" id="UP000554482">
    <property type="component" value="Unassembled WGS sequence"/>
</dbReference>